<dbReference type="Pfam" id="PF00083">
    <property type="entry name" value="Sugar_tr"/>
    <property type="match status" value="1"/>
</dbReference>
<evidence type="ECO:0000256" key="7">
    <source>
        <dbReference type="SAM" id="Phobius"/>
    </source>
</evidence>
<keyword evidence="10" id="KW-1185">Reference proteome</keyword>
<feature type="transmembrane region" description="Helical" evidence="7">
    <location>
        <begin position="485"/>
        <end position="508"/>
    </location>
</feature>
<evidence type="ECO:0000256" key="6">
    <source>
        <dbReference type="SAM" id="MobiDB-lite"/>
    </source>
</evidence>
<keyword evidence="4 7" id="KW-1133">Transmembrane helix</keyword>
<dbReference type="InterPro" id="IPR036259">
    <property type="entry name" value="MFS_trans_sf"/>
</dbReference>
<keyword evidence="2" id="KW-0813">Transport</keyword>
<gene>
    <name evidence="9" type="ORF">AB1Y20_004108</name>
</gene>
<dbReference type="InterPro" id="IPR005829">
    <property type="entry name" value="Sugar_transporter_CS"/>
</dbReference>
<keyword evidence="3 7" id="KW-0812">Transmembrane</keyword>
<evidence type="ECO:0000313" key="9">
    <source>
        <dbReference type="EMBL" id="KAL1515043.1"/>
    </source>
</evidence>
<feature type="transmembrane region" description="Helical" evidence="7">
    <location>
        <begin position="266"/>
        <end position="284"/>
    </location>
</feature>
<evidence type="ECO:0000259" key="8">
    <source>
        <dbReference type="PROSITE" id="PS50850"/>
    </source>
</evidence>
<name>A0AB34J8V7_PRYPA</name>
<reference evidence="9 10" key="1">
    <citation type="journal article" date="2024" name="Science">
        <title>Giant polyketide synthase enzymes in the biosynthesis of giant marine polyether toxins.</title>
        <authorList>
            <person name="Fallon T.R."/>
            <person name="Shende V.V."/>
            <person name="Wierzbicki I.H."/>
            <person name="Pendleton A.L."/>
            <person name="Watervoot N.F."/>
            <person name="Auber R.P."/>
            <person name="Gonzalez D.J."/>
            <person name="Wisecaver J.H."/>
            <person name="Moore B.S."/>
        </authorList>
    </citation>
    <scope>NUCLEOTIDE SEQUENCE [LARGE SCALE GENOMIC DNA]</scope>
    <source>
        <strain evidence="9 10">12B1</strain>
    </source>
</reference>
<dbReference type="PANTHER" id="PTHR23511">
    <property type="entry name" value="SYNAPTIC VESICLE GLYCOPROTEIN 2"/>
    <property type="match status" value="1"/>
</dbReference>
<feature type="transmembrane region" description="Helical" evidence="7">
    <location>
        <begin position="417"/>
        <end position="438"/>
    </location>
</feature>
<dbReference type="GO" id="GO:0016020">
    <property type="term" value="C:membrane"/>
    <property type="evidence" value="ECO:0007669"/>
    <property type="project" value="UniProtKB-SubCell"/>
</dbReference>
<dbReference type="PROSITE" id="PS50850">
    <property type="entry name" value="MFS"/>
    <property type="match status" value="1"/>
</dbReference>
<dbReference type="PROSITE" id="PS00217">
    <property type="entry name" value="SUGAR_TRANSPORT_2"/>
    <property type="match status" value="1"/>
</dbReference>
<feature type="domain" description="Major facilitator superfamily (MFS) profile" evidence="8">
    <location>
        <begin position="99"/>
        <end position="569"/>
    </location>
</feature>
<dbReference type="AlphaFoldDB" id="A0AB34J8V7"/>
<dbReference type="InterPro" id="IPR005828">
    <property type="entry name" value="MFS_sugar_transport-like"/>
</dbReference>
<dbReference type="Gene3D" id="1.20.1250.20">
    <property type="entry name" value="MFS general substrate transporter like domains"/>
    <property type="match status" value="1"/>
</dbReference>
<feature type="transmembrane region" description="Helical" evidence="7">
    <location>
        <begin position="520"/>
        <end position="538"/>
    </location>
</feature>
<feature type="transmembrane region" description="Helical" evidence="7">
    <location>
        <begin position="170"/>
        <end position="189"/>
    </location>
</feature>
<keyword evidence="5 7" id="KW-0472">Membrane</keyword>
<feature type="transmembrane region" description="Helical" evidence="7">
    <location>
        <begin position="390"/>
        <end position="411"/>
    </location>
</feature>
<feature type="transmembrane region" description="Helical" evidence="7">
    <location>
        <begin position="447"/>
        <end position="465"/>
    </location>
</feature>
<feature type="transmembrane region" description="Helical" evidence="7">
    <location>
        <begin position="232"/>
        <end position="251"/>
    </location>
</feature>
<evidence type="ECO:0000256" key="5">
    <source>
        <dbReference type="ARBA" id="ARBA00023136"/>
    </source>
</evidence>
<dbReference type="PANTHER" id="PTHR23511:SF34">
    <property type="entry name" value="SYNAPTIC VESICLE GLYCOPROTEIN 2"/>
    <property type="match status" value="1"/>
</dbReference>
<evidence type="ECO:0000313" key="10">
    <source>
        <dbReference type="Proteomes" id="UP001515480"/>
    </source>
</evidence>
<organism evidence="9 10">
    <name type="scientific">Prymnesium parvum</name>
    <name type="common">Toxic golden alga</name>
    <dbReference type="NCBI Taxonomy" id="97485"/>
    <lineage>
        <taxon>Eukaryota</taxon>
        <taxon>Haptista</taxon>
        <taxon>Haptophyta</taxon>
        <taxon>Prymnesiophyceae</taxon>
        <taxon>Prymnesiales</taxon>
        <taxon>Prymnesiaceae</taxon>
        <taxon>Prymnesium</taxon>
    </lineage>
</organism>
<dbReference type="InterPro" id="IPR020846">
    <property type="entry name" value="MFS_dom"/>
</dbReference>
<evidence type="ECO:0000256" key="4">
    <source>
        <dbReference type="ARBA" id="ARBA00022989"/>
    </source>
</evidence>
<sequence length="579" mass="59612">MALVLFLRLAQAFSPLSHPAPWSGAPPLKPTARASAPACALPRPPQDDPPAAAEEMVGRMRSTTTASRLESFGEGEPTDMAGPDPADRLMELVTGGSGAYSLLFSGVLVVALHALLAFGTLSGVLLDASIGAELGLPSEQVAFGNSLVFFGWIPGALVGGPVGDRIGRKAALISFALIASAGLCATGLAPVGAGWALLAARGVTGVGIGGFVAPCFALLVESNDPRRKGRASVTWTWGYVAGVVILCLLHYGSQTGLGVSWRTEEFVLGAWGFAFTLATQLLVAESPRYLLASGNTLEAMESARTIAQWNGVDLDALLSTDAALAPLRKAEEACILEQGCSSAASKVPSSDAIACEELMYIAAAEVCALPAEAQVDWTDLFGRERLRLTLTFGCMEVAYNMAFYVIIFSAGSISKQLLLNLVLLAAADLPGSTTAGFLSDSIGAKKTAVLFLASACVVLLTLAGYQEWLSTLMDPPVALVPPEVLTAVLSLVSKSLCSGAFTAIFLLFSECYPTKLRSAALGSGMMFGKLGAAAAAPLTTSVSLMTSLSVSGALLLAAAAGACTLPASSVHVDDETKAQ</sequence>
<feature type="region of interest" description="Disordered" evidence="6">
    <location>
        <begin position="20"/>
        <end position="52"/>
    </location>
</feature>
<proteinExistence type="predicted"/>
<dbReference type="Proteomes" id="UP001515480">
    <property type="component" value="Unassembled WGS sequence"/>
</dbReference>
<dbReference type="GO" id="GO:0022857">
    <property type="term" value="F:transmembrane transporter activity"/>
    <property type="evidence" value="ECO:0007669"/>
    <property type="project" value="InterPro"/>
</dbReference>
<protein>
    <recommendedName>
        <fullName evidence="8">Major facilitator superfamily (MFS) profile domain-containing protein</fullName>
    </recommendedName>
</protein>
<dbReference type="EMBL" id="JBGBPQ010000012">
    <property type="protein sequence ID" value="KAL1515043.1"/>
    <property type="molecule type" value="Genomic_DNA"/>
</dbReference>
<feature type="transmembrane region" description="Helical" evidence="7">
    <location>
        <begin position="544"/>
        <end position="567"/>
    </location>
</feature>
<evidence type="ECO:0000256" key="1">
    <source>
        <dbReference type="ARBA" id="ARBA00004141"/>
    </source>
</evidence>
<feature type="transmembrane region" description="Helical" evidence="7">
    <location>
        <begin position="99"/>
        <end position="126"/>
    </location>
</feature>
<dbReference type="SUPFAM" id="SSF103473">
    <property type="entry name" value="MFS general substrate transporter"/>
    <property type="match status" value="1"/>
</dbReference>
<evidence type="ECO:0000256" key="2">
    <source>
        <dbReference type="ARBA" id="ARBA00022448"/>
    </source>
</evidence>
<evidence type="ECO:0000256" key="3">
    <source>
        <dbReference type="ARBA" id="ARBA00022692"/>
    </source>
</evidence>
<feature type="transmembrane region" description="Helical" evidence="7">
    <location>
        <begin position="195"/>
        <end position="220"/>
    </location>
</feature>
<accession>A0AB34J8V7</accession>
<comment type="subcellular location">
    <subcellularLocation>
        <location evidence="1">Membrane</location>
        <topology evidence="1">Multi-pass membrane protein</topology>
    </subcellularLocation>
</comment>
<comment type="caution">
    <text evidence="9">The sequence shown here is derived from an EMBL/GenBank/DDBJ whole genome shotgun (WGS) entry which is preliminary data.</text>
</comment>